<gene>
    <name evidence="1" type="ORF">ACFSYH_12615</name>
</gene>
<comment type="caution">
    <text evidence="1">The sequence shown here is derived from an EMBL/GenBank/DDBJ whole genome shotgun (WGS) entry which is preliminary data.</text>
</comment>
<sequence>MITEEALRGFEEFRAQVLGSLPPSVHGRDYAVFDTGVEWVLYGERTSLTLYFAWINDFWSLGIVPEIFHREYEDGRPLQDIPEVVSLLERFDLVPLVVREEKIAGLLALRLVEVGDLRFEETKQHRLLT</sequence>
<keyword evidence="2" id="KW-1185">Reference proteome</keyword>
<protein>
    <submittedName>
        <fullName evidence="1">Uncharacterized protein</fullName>
    </submittedName>
</protein>
<dbReference type="Proteomes" id="UP001597391">
    <property type="component" value="Unassembled WGS sequence"/>
</dbReference>
<name>A0ABW5XG21_9MICO</name>
<evidence type="ECO:0000313" key="1">
    <source>
        <dbReference type="EMBL" id="MFD2841400.1"/>
    </source>
</evidence>
<evidence type="ECO:0000313" key="2">
    <source>
        <dbReference type="Proteomes" id="UP001597391"/>
    </source>
</evidence>
<dbReference type="EMBL" id="JBHUOP010000005">
    <property type="protein sequence ID" value="MFD2841400.1"/>
    <property type="molecule type" value="Genomic_DNA"/>
</dbReference>
<proteinExistence type="predicted"/>
<accession>A0ABW5XG21</accession>
<reference evidence="2" key="1">
    <citation type="journal article" date="2019" name="Int. J. Syst. Evol. Microbiol.">
        <title>The Global Catalogue of Microorganisms (GCM) 10K type strain sequencing project: providing services to taxonomists for standard genome sequencing and annotation.</title>
        <authorList>
            <consortium name="The Broad Institute Genomics Platform"/>
            <consortium name="The Broad Institute Genome Sequencing Center for Infectious Disease"/>
            <person name="Wu L."/>
            <person name="Ma J."/>
        </authorList>
    </citation>
    <scope>NUCLEOTIDE SEQUENCE [LARGE SCALE GENOMIC DNA]</scope>
    <source>
        <strain evidence="2">KCTC 33576</strain>
    </source>
</reference>
<organism evidence="1 2">
    <name type="scientific">Populibacterium corticicola</name>
    <dbReference type="NCBI Taxonomy" id="1812826"/>
    <lineage>
        <taxon>Bacteria</taxon>
        <taxon>Bacillati</taxon>
        <taxon>Actinomycetota</taxon>
        <taxon>Actinomycetes</taxon>
        <taxon>Micrococcales</taxon>
        <taxon>Jonesiaceae</taxon>
        <taxon>Populibacterium</taxon>
    </lineage>
</organism>